<dbReference type="InterPro" id="IPR012341">
    <property type="entry name" value="6hp_glycosidase-like_sf"/>
</dbReference>
<dbReference type="PANTHER" id="PTHR33886">
    <property type="entry name" value="UNSATURATED RHAMNOGALACTURONAN HYDROLASE (EUROFUNG)"/>
    <property type="match status" value="1"/>
</dbReference>
<dbReference type="GO" id="GO:0016787">
    <property type="term" value="F:hydrolase activity"/>
    <property type="evidence" value="ECO:0007669"/>
    <property type="project" value="UniProtKB-KW"/>
</dbReference>
<dbReference type="InterPro" id="IPR052043">
    <property type="entry name" value="PolySaccharide_Degr_Enz"/>
</dbReference>
<dbReference type="InterPro" id="IPR010905">
    <property type="entry name" value="Glyco_hydro_88"/>
</dbReference>
<gene>
    <name evidence="3" type="ORF">ATNIH1004_011360</name>
</gene>
<organism evidence="3 4">
    <name type="scientific">Aspergillus tanneri</name>
    <dbReference type="NCBI Taxonomy" id="1220188"/>
    <lineage>
        <taxon>Eukaryota</taxon>
        <taxon>Fungi</taxon>
        <taxon>Dikarya</taxon>
        <taxon>Ascomycota</taxon>
        <taxon>Pezizomycotina</taxon>
        <taxon>Eurotiomycetes</taxon>
        <taxon>Eurotiomycetidae</taxon>
        <taxon>Eurotiales</taxon>
        <taxon>Aspergillaceae</taxon>
        <taxon>Aspergillus</taxon>
        <taxon>Aspergillus subgen. Circumdati</taxon>
    </lineage>
</organism>
<dbReference type="AlphaFoldDB" id="A0A5M9M9V0"/>
<dbReference type="Pfam" id="PF07470">
    <property type="entry name" value="Glyco_hydro_88"/>
    <property type="match status" value="1"/>
</dbReference>
<evidence type="ECO:0000256" key="1">
    <source>
        <dbReference type="ARBA" id="ARBA00022801"/>
    </source>
</evidence>
<dbReference type="EMBL" id="QUQM01000008">
    <property type="protein sequence ID" value="KAA8642416.1"/>
    <property type="molecule type" value="Genomic_DNA"/>
</dbReference>
<evidence type="ECO:0008006" key="5">
    <source>
        <dbReference type="Google" id="ProtNLM"/>
    </source>
</evidence>
<evidence type="ECO:0000313" key="4">
    <source>
        <dbReference type="Proteomes" id="UP000324241"/>
    </source>
</evidence>
<dbReference type="RefSeq" id="XP_033421778.1">
    <property type="nucleotide sequence ID" value="XM_033575923.1"/>
</dbReference>
<dbReference type="GeneID" id="54334061"/>
<dbReference type="SUPFAM" id="SSF48208">
    <property type="entry name" value="Six-hairpin glycosidases"/>
    <property type="match status" value="1"/>
</dbReference>
<dbReference type="Proteomes" id="UP000324241">
    <property type="component" value="Unassembled WGS sequence"/>
</dbReference>
<name>A0A5M9M9V0_9EURO</name>
<proteinExistence type="predicted"/>
<keyword evidence="2" id="KW-0732">Signal</keyword>
<sequence>MANLKASILCSLFAWFLLPCDSAAEPASSSCNADARPYSAWMADSVISRGQAILPPGTTPEASIFLQVGIFQNAILRLKEYYGTPEEACAHGDWDDYLVESTQSVTSWLLNSTRDTQYPLDRFSDGNALLYLYETTQNETYKAVLDALRQSIDLQPRNKYGGYWYYKYPNWSYLDGMYSLIPFYSTYTARFASANRTAVAKDLVYQLDLLWSHCRQNSTGLLVHGYDASETAVWANLVTGASPIVWIRSLGWYMMALVDILELSHAQAVLSQDQWDHIHQRFMALSNAVMAAVDPDTGCWWQVMTDPRREGNYIESSGSAMFTYALYKGARLGYLKDLPDKNPRPTTLASNCYRHLVQNFVVDNKNGTLGYSGTVSVCSLNSTATYEYYVHQPLLYNSVHGSASFVLASLEHEISVNISKH</sequence>
<dbReference type="Gene3D" id="1.50.10.10">
    <property type="match status" value="1"/>
</dbReference>
<evidence type="ECO:0000256" key="2">
    <source>
        <dbReference type="SAM" id="SignalP"/>
    </source>
</evidence>
<dbReference type="PANTHER" id="PTHR33886:SF11">
    <property type="entry name" value="WALL GLYCOSYL HYDROLASE YTER, PUTATIVE (AFU_ORTHOLOGUE AFUA_2G14630)-RELATED"/>
    <property type="match status" value="1"/>
</dbReference>
<comment type="caution">
    <text evidence="3">The sequence shown here is derived from an EMBL/GenBank/DDBJ whole genome shotgun (WGS) entry which is preliminary data.</text>
</comment>
<dbReference type="InterPro" id="IPR008928">
    <property type="entry name" value="6-hairpin_glycosidase_sf"/>
</dbReference>
<evidence type="ECO:0000313" key="3">
    <source>
        <dbReference type="EMBL" id="KAA8642416.1"/>
    </source>
</evidence>
<feature type="chain" id="PRO_5024298845" description="Cell wall glycosyl hydrolase YteR" evidence="2">
    <location>
        <begin position="25"/>
        <end position="421"/>
    </location>
</feature>
<accession>A0A5M9M9V0</accession>
<reference evidence="3 4" key="1">
    <citation type="submission" date="2019-08" db="EMBL/GenBank/DDBJ databases">
        <title>The genome sequence of a newly discovered highly antifungal drug resistant Aspergillus species, Aspergillus tanneri NIH 1004.</title>
        <authorList>
            <person name="Mounaud S."/>
            <person name="Singh I."/>
            <person name="Joardar V."/>
            <person name="Pakala S."/>
            <person name="Pakala S."/>
            <person name="Venepally P."/>
            <person name="Chung J.K."/>
            <person name="Losada L."/>
            <person name="Nierman W.C."/>
        </authorList>
    </citation>
    <scope>NUCLEOTIDE SEQUENCE [LARGE SCALE GENOMIC DNA]</scope>
    <source>
        <strain evidence="3 4">NIH1004</strain>
    </source>
</reference>
<dbReference type="GO" id="GO:0005975">
    <property type="term" value="P:carbohydrate metabolic process"/>
    <property type="evidence" value="ECO:0007669"/>
    <property type="project" value="InterPro"/>
</dbReference>
<keyword evidence="1" id="KW-0378">Hydrolase</keyword>
<protein>
    <recommendedName>
        <fullName evidence="5">Cell wall glycosyl hydrolase YteR</fullName>
    </recommendedName>
</protein>
<dbReference type="OrthoDB" id="540611at2759"/>
<feature type="signal peptide" evidence="2">
    <location>
        <begin position="1"/>
        <end position="24"/>
    </location>
</feature>
<dbReference type="VEuPathDB" id="FungiDB:EYZ11_013523"/>